<dbReference type="Pfam" id="PF14291">
    <property type="entry name" value="DUF4371"/>
    <property type="match status" value="1"/>
</dbReference>
<dbReference type="PANTHER" id="PTHR45749:SF34">
    <property type="entry name" value="ZINC FINGER MYM-TYPE PROTEIN 1-LIKE"/>
    <property type="match status" value="1"/>
</dbReference>
<dbReference type="AlphaFoldDB" id="A0A087G0N5"/>
<sequence>MLLDIANCFAEEIVKSIIGEIGDDVFGLLVDEYVDVSFKEQIAVVFRFIDKSEIVRERFIILGQDYDGVNNTKGQFNGIKSLVLNEYASAYYFHCFARKLKLVVMAVVRNNYQCEYN</sequence>
<dbReference type="InterPro" id="IPR025398">
    <property type="entry name" value="DUF4371"/>
</dbReference>
<reference evidence="3" key="1">
    <citation type="journal article" date="2015" name="Nat. Plants">
        <title>Genome expansion of Arabis alpina linked with retrotransposition and reduced symmetric DNA methylation.</title>
        <authorList>
            <person name="Willing E.M."/>
            <person name="Rawat V."/>
            <person name="Mandakova T."/>
            <person name="Maumus F."/>
            <person name="James G.V."/>
            <person name="Nordstroem K.J."/>
            <person name="Becker C."/>
            <person name="Warthmann N."/>
            <person name="Chica C."/>
            <person name="Szarzynska B."/>
            <person name="Zytnicki M."/>
            <person name="Albani M.C."/>
            <person name="Kiefer C."/>
            <person name="Bergonzi S."/>
            <person name="Castaings L."/>
            <person name="Mateos J.L."/>
            <person name="Berns M.C."/>
            <person name="Bujdoso N."/>
            <person name="Piofczyk T."/>
            <person name="de Lorenzo L."/>
            <person name="Barrero-Sicilia C."/>
            <person name="Mateos I."/>
            <person name="Piednoel M."/>
            <person name="Hagmann J."/>
            <person name="Chen-Min-Tao R."/>
            <person name="Iglesias-Fernandez R."/>
            <person name="Schuster S.C."/>
            <person name="Alonso-Blanco C."/>
            <person name="Roudier F."/>
            <person name="Carbonero P."/>
            <person name="Paz-Ares J."/>
            <person name="Davis S.J."/>
            <person name="Pecinka A."/>
            <person name="Quesneville H."/>
            <person name="Colot V."/>
            <person name="Lysak M.A."/>
            <person name="Weigel D."/>
            <person name="Coupland G."/>
            <person name="Schneeberger K."/>
        </authorList>
    </citation>
    <scope>NUCLEOTIDE SEQUENCE [LARGE SCALE GENOMIC DNA]</scope>
    <source>
        <strain evidence="3">cv. Pajares</strain>
    </source>
</reference>
<protein>
    <recommendedName>
        <fullName evidence="1">DUF4371 domain-containing protein</fullName>
    </recommendedName>
</protein>
<proteinExistence type="predicted"/>
<feature type="domain" description="DUF4371" evidence="1">
    <location>
        <begin position="4"/>
        <end position="60"/>
    </location>
</feature>
<dbReference type="EMBL" id="KL979059">
    <property type="protein sequence ID" value="KFK23437.1"/>
    <property type="molecule type" value="Genomic_DNA"/>
</dbReference>
<evidence type="ECO:0000259" key="1">
    <source>
        <dbReference type="Pfam" id="PF14291"/>
    </source>
</evidence>
<dbReference type="OMA" id="YNITILW"/>
<organism evidence="2 3">
    <name type="scientific">Arabis alpina</name>
    <name type="common">Alpine rock-cress</name>
    <dbReference type="NCBI Taxonomy" id="50452"/>
    <lineage>
        <taxon>Eukaryota</taxon>
        <taxon>Viridiplantae</taxon>
        <taxon>Streptophyta</taxon>
        <taxon>Embryophyta</taxon>
        <taxon>Tracheophyta</taxon>
        <taxon>Spermatophyta</taxon>
        <taxon>Magnoliopsida</taxon>
        <taxon>eudicotyledons</taxon>
        <taxon>Gunneridae</taxon>
        <taxon>Pentapetalae</taxon>
        <taxon>rosids</taxon>
        <taxon>malvids</taxon>
        <taxon>Brassicales</taxon>
        <taxon>Brassicaceae</taxon>
        <taxon>Arabideae</taxon>
        <taxon>Arabis</taxon>
    </lineage>
</organism>
<dbReference type="OrthoDB" id="6621980at2759"/>
<accession>A0A087G0N5</accession>
<gene>
    <name evidence="2" type="ORF">AALP_AAs67888U000200</name>
</gene>
<dbReference type="Proteomes" id="UP000029120">
    <property type="component" value="Unassembled WGS sequence"/>
</dbReference>
<dbReference type="eggNOG" id="ENOG502QSU3">
    <property type="taxonomic scope" value="Eukaryota"/>
</dbReference>
<name>A0A087G0N5_ARAAL</name>
<dbReference type="PANTHER" id="PTHR45749">
    <property type="match status" value="1"/>
</dbReference>
<evidence type="ECO:0000313" key="2">
    <source>
        <dbReference type="EMBL" id="KFK23437.1"/>
    </source>
</evidence>
<evidence type="ECO:0000313" key="3">
    <source>
        <dbReference type="Proteomes" id="UP000029120"/>
    </source>
</evidence>
<dbReference type="Gramene" id="KFK23437">
    <property type="protein sequence ID" value="KFK23437"/>
    <property type="gene ID" value="AALP_AAs67888U000200"/>
</dbReference>
<keyword evidence="3" id="KW-1185">Reference proteome</keyword>